<keyword evidence="3 11" id="KW-0004">4Fe-4S</keyword>
<protein>
    <recommendedName>
        <fullName evidence="11">Transcriptional regulator WhiB</fullName>
    </recommendedName>
</protein>
<sequence>MDSSTQPGPTRRRGHRWRHRAACAAYPSLEWIEPSSPHIGTCRSICRACPVRRECLAVALDTREPWGIWGGLDPRERRELVPHQGTLTR</sequence>
<keyword evidence="10 11" id="KW-0804">Transcription</keyword>
<evidence type="ECO:0000256" key="5">
    <source>
        <dbReference type="ARBA" id="ARBA00023004"/>
    </source>
</evidence>
<keyword evidence="11" id="KW-0963">Cytoplasm</keyword>
<evidence type="ECO:0000256" key="3">
    <source>
        <dbReference type="ARBA" id="ARBA00022485"/>
    </source>
</evidence>
<dbReference type="OrthoDB" id="3689886at2"/>
<evidence type="ECO:0000256" key="4">
    <source>
        <dbReference type="ARBA" id="ARBA00022723"/>
    </source>
</evidence>
<comment type="function">
    <text evidence="11">Acts as a transcriptional regulator. Probably redox-responsive. The apo- but not holo-form probably binds DNA.</text>
</comment>
<comment type="subcellular location">
    <subcellularLocation>
        <location evidence="1 11">Cytoplasm</location>
    </subcellularLocation>
</comment>
<dbReference type="GO" id="GO:0046872">
    <property type="term" value="F:metal ion binding"/>
    <property type="evidence" value="ECO:0007669"/>
    <property type="project" value="UniProtKB-KW"/>
</dbReference>
<keyword evidence="9 11" id="KW-1015">Disulfide bond</keyword>
<dbReference type="InterPro" id="IPR003482">
    <property type="entry name" value="Whib"/>
</dbReference>
<keyword evidence="7 11" id="KW-0805">Transcription regulation</keyword>
<dbReference type="GO" id="GO:0051539">
    <property type="term" value="F:4 iron, 4 sulfur cluster binding"/>
    <property type="evidence" value="ECO:0007669"/>
    <property type="project" value="UniProtKB-UniRule"/>
</dbReference>
<feature type="binding site" evidence="11">
    <location>
        <position position="49"/>
    </location>
    <ligand>
        <name>[4Fe-4S] cluster</name>
        <dbReference type="ChEBI" id="CHEBI:49883"/>
    </ligand>
</feature>
<dbReference type="GO" id="GO:0045454">
    <property type="term" value="P:cell redox homeostasis"/>
    <property type="evidence" value="ECO:0007669"/>
    <property type="project" value="TreeGrafter"/>
</dbReference>
<accession>A0A1Q8BRX3</accession>
<evidence type="ECO:0000256" key="1">
    <source>
        <dbReference type="ARBA" id="ARBA00004496"/>
    </source>
</evidence>
<dbReference type="InterPro" id="IPR034768">
    <property type="entry name" value="4FE4S_WBL"/>
</dbReference>
<dbReference type="GO" id="GO:0005737">
    <property type="term" value="C:cytoplasm"/>
    <property type="evidence" value="ECO:0007669"/>
    <property type="project" value="UniProtKB-SubCell"/>
</dbReference>
<evidence type="ECO:0000256" key="8">
    <source>
        <dbReference type="ARBA" id="ARBA00023125"/>
    </source>
</evidence>
<evidence type="ECO:0000256" key="11">
    <source>
        <dbReference type="HAMAP-Rule" id="MF_01479"/>
    </source>
</evidence>
<dbReference type="RefSeq" id="WP_075130543.1">
    <property type="nucleotide sequence ID" value="NZ_MSIE01000154.1"/>
</dbReference>
<dbReference type="STRING" id="1912961.BU204_37570"/>
<dbReference type="AlphaFoldDB" id="A0A1Q8BRX3"/>
<evidence type="ECO:0000313" key="14">
    <source>
        <dbReference type="Proteomes" id="UP000185596"/>
    </source>
</evidence>
<comment type="caution">
    <text evidence="13">The sequence shown here is derived from an EMBL/GenBank/DDBJ whole genome shotgun (WGS) entry which is preliminary data.</text>
</comment>
<feature type="domain" description="4Fe-4S Wbl-type" evidence="12">
    <location>
        <begin position="22"/>
        <end position="79"/>
    </location>
</feature>
<dbReference type="GO" id="GO:0047134">
    <property type="term" value="F:protein-disulfide reductase [NAD(P)H] activity"/>
    <property type="evidence" value="ECO:0007669"/>
    <property type="project" value="TreeGrafter"/>
</dbReference>
<keyword evidence="14" id="KW-1185">Reference proteome</keyword>
<feature type="binding site" evidence="11">
    <location>
        <position position="46"/>
    </location>
    <ligand>
        <name>[4Fe-4S] cluster</name>
        <dbReference type="ChEBI" id="CHEBI:49883"/>
    </ligand>
</feature>
<evidence type="ECO:0000313" key="13">
    <source>
        <dbReference type="EMBL" id="OLF04854.1"/>
    </source>
</evidence>
<comment type="similarity">
    <text evidence="2 11">Belongs to the WhiB family.</text>
</comment>
<dbReference type="EMBL" id="MSIE01000154">
    <property type="protein sequence ID" value="OLF04854.1"/>
    <property type="molecule type" value="Genomic_DNA"/>
</dbReference>
<dbReference type="PROSITE" id="PS51674">
    <property type="entry name" value="4FE4S_WBL"/>
    <property type="match status" value="1"/>
</dbReference>
<gene>
    <name evidence="11" type="primary">whiB</name>
    <name evidence="13" type="ORF">BU204_37570</name>
</gene>
<evidence type="ECO:0000256" key="7">
    <source>
        <dbReference type="ARBA" id="ARBA00023015"/>
    </source>
</evidence>
<dbReference type="Proteomes" id="UP000185596">
    <property type="component" value="Unassembled WGS sequence"/>
</dbReference>
<evidence type="ECO:0000259" key="12">
    <source>
        <dbReference type="PROSITE" id="PS51674"/>
    </source>
</evidence>
<dbReference type="GO" id="GO:0003677">
    <property type="term" value="F:DNA binding"/>
    <property type="evidence" value="ECO:0007669"/>
    <property type="project" value="UniProtKB-UniRule"/>
</dbReference>
<organism evidence="13 14">
    <name type="scientific">Actinophytocola xanthii</name>
    <dbReference type="NCBI Taxonomy" id="1912961"/>
    <lineage>
        <taxon>Bacteria</taxon>
        <taxon>Bacillati</taxon>
        <taxon>Actinomycetota</taxon>
        <taxon>Actinomycetes</taxon>
        <taxon>Pseudonocardiales</taxon>
        <taxon>Pseudonocardiaceae</taxon>
    </lineage>
</organism>
<evidence type="ECO:0000256" key="6">
    <source>
        <dbReference type="ARBA" id="ARBA00023014"/>
    </source>
</evidence>
<dbReference type="GO" id="GO:0045892">
    <property type="term" value="P:negative regulation of DNA-templated transcription"/>
    <property type="evidence" value="ECO:0007669"/>
    <property type="project" value="TreeGrafter"/>
</dbReference>
<dbReference type="GO" id="GO:0035731">
    <property type="term" value="F:dinitrosyl-iron complex binding"/>
    <property type="evidence" value="ECO:0007669"/>
    <property type="project" value="UniProtKB-UniRule"/>
</dbReference>
<comment type="cofactor">
    <cofactor evidence="11">
        <name>[4Fe-4S] cluster</name>
        <dbReference type="ChEBI" id="CHEBI:49883"/>
    </cofactor>
    <text evidence="11">Binds 1 [4Fe-4S] cluster per subunit. Following nitrosylation of the [4Fe-4S] cluster binds 1 [4Fe-8(NO)] cluster per subunit.</text>
</comment>
<keyword evidence="5 11" id="KW-0408">Iron</keyword>
<feature type="binding site" evidence="11">
    <location>
        <position position="55"/>
    </location>
    <ligand>
        <name>[4Fe-4S] cluster</name>
        <dbReference type="ChEBI" id="CHEBI:49883"/>
    </ligand>
</feature>
<evidence type="ECO:0000256" key="9">
    <source>
        <dbReference type="ARBA" id="ARBA00023157"/>
    </source>
</evidence>
<dbReference type="PANTHER" id="PTHR38839">
    <property type="entry name" value="TRANSCRIPTIONAL REGULATOR WHID-RELATED"/>
    <property type="match status" value="1"/>
</dbReference>
<comment type="PTM">
    <text evidence="11">Upon Fe-S cluster removal intramolecular disulfide bonds are formed.</text>
</comment>
<keyword evidence="6 11" id="KW-0411">Iron-sulfur</keyword>
<dbReference type="Pfam" id="PF02467">
    <property type="entry name" value="Whib"/>
    <property type="match status" value="1"/>
</dbReference>
<name>A0A1Q8BRX3_9PSEU</name>
<reference evidence="13 14" key="1">
    <citation type="submission" date="2016-12" db="EMBL/GenBank/DDBJ databases">
        <title>The draft genome sequence of Actinophytocola sp. 11-183.</title>
        <authorList>
            <person name="Wang W."/>
            <person name="Yuan L."/>
        </authorList>
    </citation>
    <scope>NUCLEOTIDE SEQUENCE [LARGE SCALE GENOMIC DNA]</scope>
    <source>
        <strain evidence="13 14">11-183</strain>
    </source>
</reference>
<dbReference type="HAMAP" id="MF_01479">
    <property type="entry name" value="WhiB"/>
    <property type="match status" value="1"/>
</dbReference>
<keyword evidence="8 11" id="KW-0238">DNA-binding</keyword>
<keyword evidence="4 11" id="KW-0479">Metal-binding</keyword>
<comment type="PTM">
    <text evidence="11">The Fe-S cluster can be nitrosylated by nitric oxide (NO).</text>
</comment>
<evidence type="ECO:0000256" key="10">
    <source>
        <dbReference type="ARBA" id="ARBA00023163"/>
    </source>
</evidence>
<feature type="binding site" evidence="11">
    <location>
        <position position="23"/>
    </location>
    <ligand>
        <name>[4Fe-4S] cluster</name>
        <dbReference type="ChEBI" id="CHEBI:49883"/>
    </ligand>
</feature>
<proteinExistence type="inferred from homology"/>
<evidence type="ECO:0000256" key="2">
    <source>
        <dbReference type="ARBA" id="ARBA00006597"/>
    </source>
</evidence>